<evidence type="ECO:0000256" key="5">
    <source>
        <dbReference type="ARBA" id="ARBA00022917"/>
    </source>
</evidence>
<dbReference type="GO" id="GO:0001717">
    <property type="term" value="P:conversion of seryl-tRNAsec to selenocys-tRNAsec"/>
    <property type="evidence" value="ECO:0007669"/>
    <property type="project" value="UniProtKB-UniRule"/>
</dbReference>
<dbReference type="STRING" id="502025.Hoch_2208"/>
<dbReference type="InterPro" id="IPR025862">
    <property type="entry name" value="SelA_trans_N_dom"/>
</dbReference>
<keyword evidence="6 8" id="KW-0711">Selenium</keyword>
<protein>
    <recommendedName>
        <fullName evidence="8">L-seryl-tRNA(Sec) selenium transferase</fullName>
        <ecNumber evidence="8">2.9.1.1</ecNumber>
    </recommendedName>
    <alternativeName>
        <fullName evidence="8">Selenocysteine synthase</fullName>
        <shortName evidence="8">Sec synthase</shortName>
    </alternativeName>
    <alternativeName>
        <fullName evidence="8">Selenocysteinyl-tRNA(Sec) synthase</fullName>
    </alternativeName>
</protein>
<evidence type="ECO:0000256" key="6">
    <source>
        <dbReference type="ARBA" id="ARBA00023266"/>
    </source>
</evidence>
<comment type="subcellular location">
    <subcellularLocation>
        <location evidence="8">Cytoplasm</location>
    </subcellularLocation>
</comment>
<keyword evidence="13" id="KW-1185">Reference proteome</keyword>
<dbReference type="UniPathway" id="UPA00906">
    <property type="reaction ID" value="UER00896"/>
</dbReference>
<dbReference type="SUPFAM" id="SSF53383">
    <property type="entry name" value="PLP-dependent transferases"/>
    <property type="match status" value="1"/>
</dbReference>
<name>D0LHS4_HALO1</name>
<comment type="pathway">
    <text evidence="8">Aminoacyl-tRNA biosynthesis; selenocysteinyl-tRNA(Sec) biosynthesis; selenocysteinyl-tRNA(Sec) from L-seryl-tRNA(Sec) (bacterial route): step 1/1.</text>
</comment>
<dbReference type="EMBL" id="CP001804">
    <property type="protein sequence ID" value="ACY14753.1"/>
    <property type="molecule type" value="Genomic_DNA"/>
</dbReference>
<evidence type="ECO:0000256" key="9">
    <source>
        <dbReference type="PIRSR" id="PIRSR618319-50"/>
    </source>
</evidence>
<dbReference type="KEGG" id="hoh:Hoch_2208"/>
<dbReference type="InterPro" id="IPR015421">
    <property type="entry name" value="PyrdxlP-dep_Trfase_major"/>
</dbReference>
<evidence type="ECO:0000256" key="1">
    <source>
        <dbReference type="ARBA" id="ARBA00001933"/>
    </source>
</evidence>
<feature type="modified residue" description="N6-(pyridoxal phosphate)lysine" evidence="8 9">
    <location>
        <position position="322"/>
    </location>
</feature>
<dbReference type="PANTHER" id="PTHR32328">
    <property type="entry name" value="L-SERYL-TRNA(SEC) SELENIUM TRANSFERASE"/>
    <property type="match status" value="1"/>
</dbReference>
<dbReference type="InterPro" id="IPR015424">
    <property type="entry name" value="PyrdxlP-dep_Trfase"/>
</dbReference>
<comment type="catalytic activity">
    <reaction evidence="8">
        <text>L-seryl-tRNA(Sec) + selenophosphate + H(+) = L-selenocysteinyl-tRNA(Sec) + phosphate</text>
        <dbReference type="Rhea" id="RHEA:22728"/>
        <dbReference type="Rhea" id="RHEA-COMP:9742"/>
        <dbReference type="Rhea" id="RHEA-COMP:9743"/>
        <dbReference type="ChEBI" id="CHEBI:15378"/>
        <dbReference type="ChEBI" id="CHEBI:16144"/>
        <dbReference type="ChEBI" id="CHEBI:43474"/>
        <dbReference type="ChEBI" id="CHEBI:78533"/>
        <dbReference type="ChEBI" id="CHEBI:78573"/>
        <dbReference type="EC" id="2.9.1.1"/>
    </reaction>
</comment>
<dbReference type="InterPro" id="IPR004534">
    <property type="entry name" value="SelA_trans"/>
</dbReference>
<reference evidence="12 13" key="1">
    <citation type="journal article" date="2010" name="Stand. Genomic Sci.">
        <title>Complete genome sequence of Haliangium ochraceum type strain (SMP-2).</title>
        <authorList>
            <consortium name="US DOE Joint Genome Institute (JGI-PGF)"/>
            <person name="Ivanova N."/>
            <person name="Daum C."/>
            <person name="Lang E."/>
            <person name="Abt B."/>
            <person name="Kopitz M."/>
            <person name="Saunders E."/>
            <person name="Lapidus A."/>
            <person name="Lucas S."/>
            <person name="Glavina Del Rio T."/>
            <person name="Nolan M."/>
            <person name="Tice H."/>
            <person name="Copeland A."/>
            <person name="Cheng J.F."/>
            <person name="Chen F."/>
            <person name="Bruce D."/>
            <person name="Goodwin L."/>
            <person name="Pitluck S."/>
            <person name="Mavromatis K."/>
            <person name="Pati A."/>
            <person name="Mikhailova N."/>
            <person name="Chen A."/>
            <person name="Palaniappan K."/>
            <person name="Land M."/>
            <person name="Hauser L."/>
            <person name="Chang Y.J."/>
            <person name="Jeffries C.D."/>
            <person name="Detter J.C."/>
            <person name="Brettin T."/>
            <person name="Rohde M."/>
            <person name="Goker M."/>
            <person name="Bristow J."/>
            <person name="Markowitz V."/>
            <person name="Eisen J.A."/>
            <person name="Hugenholtz P."/>
            <person name="Kyrpides N.C."/>
            <person name="Klenk H.P."/>
        </authorList>
    </citation>
    <scope>NUCLEOTIDE SEQUENCE [LARGE SCALE GENOMIC DNA]</scope>
    <source>
        <strain evidence="13">DSM 14365 / CIP 107738 / JCM 11303 / AJ 13395 / SMP-2</strain>
    </source>
</reference>
<sequence length="519" mass="53698">MAKPSDSDTASRGARDTGDPGAAAEARAAAFARLPKIDALLARPELAALPLPRWALRQAARALVDARREAVRRASPERAMAIASRALPAADIERRARALCAPRLRPVINATGVVLHTNLGRAPLGTRALERLAAIAGGYSNLEFDLASGMRGSRHQHVGALLAALTGAEDALVVNNCAAAVMLGLSALAAGREVIVSRGELIEIGGSFRIPDVMRLSGARLVEVGTTNKTRARDYEAAIGDDTALLLKVHRANFAMLGFTEELPLRELVALGQRAGVSTMMDLGSGWLLAAAELQALGLQGEPSAPAAVASGADLVCFSGDKLLGGPQAGIVCGRADAIAALRGHPLMRALRPDKLALAALEATLEGYRDCAAATPAHLAETAPVLAMLAESADSVRARAEAALTRVRAARSAGANPAGDSEGEGDDPDADIDIALTACSSRVGGGTLPIAELPSWGLAITPGRAAARSLEELAAQLRQAEPAVVARIAQERLILDLRTVRPAEFDHLVAAVLALFAAR</sequence>
<dbReference type="Pfam" id="PF03841">
    <property type="entry name" value="SelA"/>
    <property type="match status" value="1"/>
</dbReference>
<evidence type="ECO:0000256" key="8">
    <source>
        <dbReference type="HAMAP-Rule" id="MF_00423"/>
    </source>
</evidence>
<dbReference type="GO" id="GO:0001514">
    <property type="term" value="P:selenocysteine incorporation"/>
    <property type="evidence" value="ECO:0007669"/>
    <property type="project" value="UniProtKB-UniRule"/>
</dbReference>
<evidence type="ECO:0000259" key="11">
    <source>
        <dbReference type="Pfam" id="PF12390"/>
    </source>
</evidence>
<evidence type="ECO:0000256" key="3">
    <source>
        <dbReference type="ARBA" id="ARBA00022679"/>
    </source>
</evidence>
<comment type="cofactor">
    <cofactor evidence="1 8 9">
        <name>pyridoxal 5'-phosphate</name>
        <dbReference type="ChEBI" id="CHEBI:597326"/>
    </cofactor>
</comment>
<dbReference type="HAMAP" id="MF_00423">
    <property type="entry name" value="SelA"/>
    <property type="match status" value="1"/>
</dbReference>
<gene>
    <name evidence="8" type="primary">selA</name>
    <name evidence="12" type="ordered locus">Hoch_2208</name>
</gene>
<dbReference type="NCBIfam" id="TIGR00474">
    <property type="entry name" value="selA"/>
    <property type="match status" value="1"/>
</dbReference>
<keyword evidence="3 8" id="KW-0808">Transferase</keyword>
<evidence type="ECO:0000256" key="10">
    <source>
        <dbReference type="SAM" id="MobiDB-lite"/>
    </source>
</evidence>
<keyword evidence="2 8" id="KW-0963">Cytoplasm</keyword>
<feature type="region of interest" description="Disordered" evidence="10">
    <location>
        <begin position="411"/>
        <end position="430"/>
    </location>
</feature>
<feature type="compositionally biased region" description="Acidic residues" evidence="10">
    <location>
        <begin position="421"/>
        <end position="430"/>
    </location>
</feature>
<dbReference type="GO" id="GO:0005737">
    <property type="term" value="C:cytoplasm"/>
    <property type="evidence" value="ECO:0007669"/>
    <property type="project" value="UniProtKB-SubCell"/>
</dbReference>
<dbReference type="Gene3D" id="3.40.640.10">
    <property type="entry name" value="Type I PLP-dependent aspartate aminotransferase-like (Major domain)"/>
    <property type="match status" value="1"/>
</dbReference>
<comment type="similarity">
    <text evidence="7 8">Belongs to the SelA family.</text>
</comment>
<evidence type="ECO:0000256" key="4">
    <source>
        <dbReference type="ARBA" id="ARBA00022898"/>
    </source>
</evidence>
<dbReference type="Gene3D" id="3.90.1150.180">
    <property type="match status" value="1"/>
</dbReference>
<dbReference type="AlphaFoldDB" id="D0LHS4"/>
<evidence type="ECO:0000256" key="2">
    <source>
        <dbReference type="ARBA" id="ARBA00022490"/>
    </source>
</evidence>
<proteinExistence type="inferred from homology"/>
<organism evidence="12 13">
    <name type="scientific">Haliangium ochraceum (strain DSM 14365 / JCM 11303 / SMP-2)</name>
    <dbReference type="NCBI Taxonomy" id="502025"/>
    <lineage>
        <taxon>Bacteria</taxon>
        <taxon>Pseudomonadati</taxon>
        <taxon>Myxococcota</taxon>
        <taxon>Polyangia</taxon>
        <taxon>Haliangiales</taxon>
        <taxon>Kofleriaceae</taxon>
        <taxon>Haliangium</taxon>
    </lineage>
</organism>
<evidence type="ECO:0000313" key="12">
    <source>
        <dbReference type="EMBL" id="ACY14753.1"/>
    </source>
</evidence>
<accession>D0LHS4</accession>
<dbReference type="InterPro" id="IPR018319">
    <property type="entry name" value="SelA-like"/>
</dbReference>
<dbReference type="HOGENOM" id="CLU_038142_0_0_7"/>
<comment type="function">
    <text evidence="8">Converts seryl-tRNA(Sec) to selenocysteinyl-tRNA(Sec) required for selenoprotein biosynthesis.</text>
</comment>
<feature type="region of interest" description="Disordered" evidence="10">
    <location>
        <begin position="1"/>
        <end position="24"/>
    </location>
</feature>
<evidence type="ECO:0000313" key="13">
    <source>
        <dbReference type="Proteomes" id="UP000001880"/>
    </source>
</evidence>
<keyword evidence="5 8" id="KW-0648">Protein biosynthesis</keyword>
<dbReference type="EC" id="2.9.1.1" evidence="8"/>
<dbReference type="OrthoDB" id="9787096at2"/>
<dbReference type="eggNOG" id="COG1921">
    <property type="taxonomic scope" value="Bacteria"/>
</dbReference>
<dbReference type="Pfam" id="PF12390">
    <property type="entry name" value="Se-cys_synth_N"/>
    <property type="match status" value="1"/>
</dbReference>
<dbReference type="PANTHER" id="PTHR32328:SF0">
    <property type="entry name" value="L-SERYL-TRNA(SEC) SELENIUM TRANSFERASE"/>
    <property type="match status" value="1"/>
</dbReference>
<dbReference type="Proteomes" id="UP000001880">
    <property type="component" value="Chromosome"/>
</dbReference>
<keyword evidence="4 8" id="KW-0663">Pyridoxal phosphate</keyword>
<feature type="domain" description="L-seryl-tRNA selenium transferase N-terminal" evidence="11">
    <location>
        <begin position="31"/>
        <end position="68"/>
    </location>
</feature>
<evidence type="ECO:0000256" key="7">
    <source>
        <dbReference type="ARBA" id="ARBA00044507"/>
    </source>
</evidence>
<dbReference type="GO" id="GO:0004125">
    <property type="term" value="F:L-seryl-tRNA(Sec) selenium transferase activity"/>
    <property type="evidence" value="ECO:0007669"/>
    <property type="project" value="UniProtKB-UniRule"/>
</dbReference>